<keyword evidence="21 32" id="KW-1164">Virus endocytosis by host</keyword>
<comment type="subcellular location">
    <molecule>Surface protein gp120</molecule>
    <subcellularLocation>
        <location evidence="32">Virion membrane</location>
        <topology evidence="32">Peripheral membrane protein</topology>
    </subcellularLocation>
    <subcellularLocation>
        <location evidence="32">Host cell membrane</location>
        <topology evidence="32">Peripheral membrane protein</topology>
    </subcellularLocation>
    <subcellularLocation>
        <location evidence="32">Host endosome membrane</location>
        <topology evidence="32">Single-pass type I membrane protein</topology>
    </subcellularLocation>
    <text evidence="32">The surface protein is not anchored to the viral envelope, but associates with the extravirion surface through its binding to TM. It is probably concentrated at the site of budding and incorporated into the virions possibly by contacts between the cytoplasmic tail of Env and the N-terminus of Gag.</text>
</comment>
<feature type="site" description="Cleavage; by host furin" evidence="32">
    <location>
        <begin position="529"/>
        <end position="530"/>
    </location>
</feature>
<dbReference type="GO" id="GO:1903908">
    <property type="term" value="P:positive regulation of plasma membrane raft polarization"/>
    <property type="evidence" value="ECO:0007669"/>
    <property type="project" value="UniProtKB-UniRule"/>
</dbReference>
<feature type="transmembrane region" description="Helical" evidence="33">
    <location>
        <begin position="699"/>
        <end position="723"/>
    </location>
</feature>
<sequence>MRLKGIQRNWQHLWKWGTLILGLVIICSASDDLWVTVYYGVPVWEDADTTLFCASDAKSYSTESHNVWATHACVPTDPDPQEIPMGNVTEDFNMWKNNMVEQMHEDIISLWDESLKPCVKLTPLCVTLNCTEAKINDTANAITTGNATMVPPVEVKNCSFNITTEIRDKKKQEYALFYRLDIVPIDDTSNEKSVSNESSVNNSSSVSKSNEYRLINCNVSTIKQACPKVNFEPIPIHYCAPAGFAILKCGEKKFKGTGQCKNVSIVQCTHGIKPVVSTQLLLNGSLAEEGIMIRSENFTNNAKIMIVQLKEPVNITCIRPGNNTRRSISLGPGQAFYATGDIIGDIRQAHCIINRTDWSNTLQKVAEKLRETFQNKTIVFNSSAGGDSEIITHSFNCAGEFFYCNTSRLFNMTSYSNGSEEGSYGPNETHIILPCRIRQIVRMWQRVGQAMYAPPIAGNITCKSNITGLLLTRDGGEDGNNSTETFRPAGGDMRDNWRSELYKYKVVKIKPLGVAPTRARRRVVRREKRAVGLGAVFLGFLGAAGSTMGAASLTLTVQARQLLSGIVQQQSNLLRAIEAQQHLLQLTVWGIKQLQARLLAVERYLQDQQLLGMWGCSGKLICTTNVPWNTSWSNKSHDYIWQNMTWREWEKEVNNYTEVIYNLLEVSQIQQEKNEQELLALDKWASLWSWFDITNWLRYIQIFIIIVGGLIGLRIVFAVLSIINRVRQGYSPLSFQTLTHHQREPLDRPEGIEEGGGEQDRDRSIRLVSGFLALFWDDLRNLCIFSYHRLRDLVLIATRAVELLGRSSLKGLRLGWERLKYLWNLLVYWGRELKNSAINLYDTIAIAVANWTDRVIELAQRACRAFLNIPRRIRQGFERALL</sequence>
<proteinExistence type="inferred from homology"/>
<evidence type="ECO:0000256" key="8">
    <source>
        <dbReference type="ARBA" id="ARBA00022510"/>
    </source>
</evidence>
<evidence type="ECO:0000256" key="13">
    <source>
        <dbReference type="ARBA" id="ARBA00022685"/>
    </source>
</evidence>
<keyword evidence="9 32" id="KW-1032">Host cell membrane</keyword>
<evidence type="ECO:0000256" key="16">
    <source>
        <dbReference type="ARBA" id="ARBA00022729"/>
    </source>
</evidence>
<comment type="function">
    <text evidence="32">Surface protein gp120: Attaches the virus to the host lymphoid cell by binding to the primary receptor CD4. This interaction induces a structural rearrangement creating a high affinity binding site for a chemokine coreceptor like CXCR4 and/or CCR5. Acts as a ligand for CD209/DC-SIGN and CLEC4M/DC-SIGNR, which are respectively found on dendritic cells (DCs), and on endothelial cells of liver sinusoids and lymph node sinuses. These interactions allow capture of viral particles at mucosal surfaces by these cells and subsequent transmission to permissive cells. HIV subverts the migration properties of dendritic cells to gain access to CD4+ T-cells in lymph nodes. Virus transmission to permissive T-cells occurs either in trans (without DCs infection, through viral capture and transmission), or in cis (following DCs productive infection, through the usual CD4-gp120 interaction), thereby inducing a robust infection. In trans infection, bound virions remain infectious over days and it is proposed that they are not degraded, but protected in non-lysosomal acidic organelles within the DCs close to the cell membrane thus contributing to the viral infectious potential during DCs' migration from the periphery to the lymphoid tissues. On arrival at lymphoid tissues, intact virions recycle back to DCs' cell surface allowing virus transmission to CD4+ T-cells.</text>
</comment>
<dbReference type="GO" id="GO:0019064">
    <property type="term" value="P:fusion of virus membrane with host plasma membrane"/>
    <property type="evidence" value="ECO:0007669"/>
    <property type="project" value="UniProtKB-UniRule"/>
</dbReference>
<dbReference type="Gene3D" id="1.10.287.210">
    <property type="match status" value="1"/>
</dbReference>
<evidence type="ECO:0000256" key="7">
    <source>
        <dbReference type="ARBA" id="ARBA00022506"/>
    </source>
</evidence>
<dbReference type="Gene3D" id="1.20.5.490">
    <property type="entry name" value="Single helix bin"/>
    <property type="match status" value="1"/>
</dbReference>
<comment type="function">
    <text evidence="32">Transmembrane protein gp41: Acts as a class I viral fusion protein. Under the current model, the protein has at least 3 conformational states: pre-fusion native state, pre-hairpin intermediate state, and post-fusion hairpin state. During fusion of viral and target intracellular membranes, the coiled coil regions (heptad repeats) assume a trimer-of-hairpins structure, positioning the fusion peptide in close proximity to the C-terminal region of the ectodomain. The formation of this structure appears to drive apposition and subsequent fusion of viral and target cell membranes. Complete fusion occurs in host cell endosomes and is dynamin-dependent, however some lipid transfer might occur at the plasma membrane. The virus undergoes clathrin-dependent internalization long before endosomal fusion, thus minimizing the surface exposure of conserved viral epitopes during fusion and reducing the efficacy of inhibitors targeting these epitopes. Membranes fusion leads to delivery of the nucleocapsid into the cytoplasm.</text>
</comment>
<keyword evidence="16 32" id="KW-0732">Signal</keyword>
<comment type="miscellaneous">
    <text evidence="32">Inhibitors targeting HIV-1 viral envelope proteins are used as antiretroviral drugs. Attachment of virions to the cell surface via non-specific interactions and CD4 binding can be blocked by inhibitors that include cyanovirin-N, cyclotriazadisulfonamide analogs, PRO 2000, TNX 355 and PRO 542. In addition, BMS 806 can block CD4-induced conformational changes. Env interactions with the coreceptor molecules can be targeted by CCR5 antagonists including SCH-D, maraviroc (UK 427857) and aplaviroc (GW 873140), and the CXCR4 antagonist AMD 070. Fusion of viral and cellular membranes can be inhibited by peptides such as enfuvirtide and tifuvirtide (T 1249). Resistance to inhibitors associated with mutations in Env are observed. Most of the time, single mutations confer only a modest reduction in drug susceptibility. Combination of several mutations is usually required to develop a high-level drug resistance.</text>
</comment>
<evidence type="ECO:0000256" key="25">
    <source>
        <dbReference type="ARBA" id="ARBA00023136"/>
    </source>
</evidence>
<evidence type="ECO:0000256" key="12">
    <source>
        <dbReference type="ARBA" id="ARBA00022595"/>
    </source>
</evidence>
<feature type="disulfide bond" evidence="32">
    <location>
        <begin position="616"/>
        <end position="622"/>
    </location>
</feature>
<keyword evidence="20 32" id="KW-0261">Viral envelope protein</keyword>
<dbReference type="InterPro" id="IPR000777">
    <property type="entry name" value="HIV1_Gp120"/>
</dbReference>
<dbReference type="GO" id="GO:0019062">
    <property type="term" value="P:virion attachment to host cell"/>
    <property type="evidence" value="ECO:0007669"/>
    <property type="project" value="UniProtKB-UniRule"/>
</dbReference>
<feature type="region of interest" description="CD4-binding loop" evidence="32">
    <location>
        <begin position="383"/>
        <end position="393"/>
    </location>
</feature>
<accession>C6ZIH3</accession>
<dbReference type="FunFam" id="1.10.287.210:FF:000001">
    <property type="entry name" value="Envelope glycoprotein gp160"/>
    <property type="match status" value="1"/>
</dbReference>
<comment type="domain">
    <text evidence="32 33">The 17 amino acids long immunosuppressive region is present in many retroviral envelope proteins. Synthetic peptides derived from this relatively conserved sequence inhibit immune function in vitro and in vivo.</text>
</comment>
<feature type="lipid moiety-binding region" description="S-palmitoyl cysteine; by host" evidence="32">
    <location>
        <position position="863"/>
    </location>
</feature>
<keyword evidence="29 32" id="KW-0899">Viral immunoevasion</keyword>
<evidence type="ECO:0000256" key="20">
    <source>
        <dbReference type="ARBA" id="ARBA00022879"/>
    </source>
</evidence>
<feature type="short sequence motif" description="YXXL motif; contains endocytosis signal" evidence="32">
    <location>
        <begin position="730"/>
        <end position="733"/>
    </location>
</feature>
<keyword evidence="28 32" id="KW-0325">Glycoprotein</keyword>
<dbReference type="Pfam" id="PF00516">
    <property type="entry name" value="GP120"/>
    <property type="match status" value="1"/>
</dbReference>
<keyword evidence="27 32" id="KW-1015">Disulfide bond</keyword>
<evidence type="ECO:0000256" key="4">
    <source>
        <dbReference type="ARBA" id="ARBA00004563"/>
    </source>
</evidence>
<comment type="PTM">
    <text evidence="32">Highly glycosylated by host. The high number of glycan on the protein is reffered to as 'glycan shield' because it contributes to hide protein sequence from adaptive immune system.</text>
</comment>
<dbReference type="HAMAP" id="MF_04083">
    <property type="entry name" value="HIV_ENV"/>
    <property type="match status" value="1"/>
</dbReference>
<name>C6ZIH3_HV1</name>
<comment type="subunit">
    <text evidence="32">The mature envelope protein (Env) consists of a homotrimer of non-covalently associated gp120-gp41 heterodimers. The resulting complex protrudes from the virus surface as a spike. There seems to be as few as 10 spikes on the average virion. Surface protein gp120 interacts with host CD4, CCR5 and CXCR4. Gp120 also interacts with the C-type lectins CD209/DC-SIGN and CLEC4M/DC-SIGNR (collectively referred to as DC-SIGN(R)). Gp120 and gp41 interact with GalCer. Gp120 interacts with host ITGA4/ITGB7 complex; on CD4+ T-cells, this interaction results in rapid activation of integrin ITGAL/LFA-1, which facilitates efficient cell-to-cell spreading of HIV-1. Gp120 interacts with cell-associated heparan sulfate; this interaction increases virus infectivity on permissive cells and may be involved in infection of CD4- cells.</text>
</comment>
<dbReference type="Pfam" id="PF00517">
    <property type="entry name" value="GP41"/>
    <property type="match status" value="1"/>
</dbReference>
<feature type="region of interest" description="Immunosuppression" evidence="32">
    <location>
        <begin position="592"/>
        <end position="610"/>
    </location>
</feature>
<comment type="subcellular location">
    <subcellularLocation>
        <location evidence="3">Host cell membrane</location>
        <topology evidence="3">Peripheral membrane protein</topology>
    </subcellularLocation>
    <subcellularLocation>
        <location evidence="1">Host cell membrane</location>
        <topology evidence="1">Single-pass type I membrane protein</topology>
    </subcellularLocation>
    <subcellularLocation>
        <location evidence="2">Host endosome membrane</location>
        <topology evidence="2">Peripheral membrane protein</topology>
    </subcellularLocation>
    <subcellularLocation>
        <location evidence="5">Host endosome membrane</location>
        <topology evidence="5">Single-pass type I membrane protein</topology>
    </subcellularLocation>
    <subcellularLocation>
        <location evidence="6">Virion membrane</location>
        <topology evidence="6">Peripheral membrane protein</topology>
    </subcellularLocation>
    <subcellularLocation>
        <location evidence="4">Virion membrane</location>
        <topology evidence="4">Single-pass type I membrane protein</topology>
    </subcellularLocation>
</comment>
<comment type="domain">
    <text evidence="32">Some of the most genetically diverse regions of the viral genome are present in Env. They are called variable regions 1 through 5 (V1 through V5). Coreceptor usage of gp120 is determined mainly by the primary structure of the third variable region (V3) in the outer domain of gp120. The sequence of V3 determines which coreceptor, CCR5 and/or CXCR4 (corresponding to R5/macrophage, X4/T cell and R5X4/T cell and macrophage tropism), is used to trigger the fusion potential of the Env complex, and hence which cells the virus can infect. Binding to CCR5 involves a region adjacent in addition to V3.</text>
</comment>
<evidence type="ECO:0000313" key="36">
    <source>
        <dbReference type="EMBL" id="ACJ68900.1"/>
    </source>
</evidence>
<evidence type="ECO:0000256" key="2">
    <source>
        <dbReference type="ARBA" id="ARBA00004433"/>
    </source>
</evidence>
<reference evidence="36" key="1">
    <citation type="submission" date="2008-07" db="EMBL/GenBank/DDBJ databases">
        <title>Functional molecular clones of HIV-1 env of subtypes G and BG recombinants.</title>
        <authorList>
            <consortium name="CAVD/CA-VIMC"/>
            <person name="Revilla A."/>
            <person name="Delgado E."/>
            <person name="Vega Y."/>
            <person name="Thomson M.M."/>
        </authorList>
    </citation>
    <scope>NUCLEOTIDE SEQUENCE</scope>
    <source>
        <strain evidence="36">X2160_r25</strain>
    </source>
</reference>
<dbReference type="InterPro" id="IPR000328">
    <property type="entry name" value="GP41-like"/>
</dbReference>
<evidence type="ECO:0000256" key="11">
    <source>
        <dbReference type="ARBA" id="ARBA00022581"/>
    </source>
</evidence>
<evidence type="ECO:0000256" key="28">
    <source>
        <dbReference type="ARBA" id="ARBA00023180"/>
    </source>
</evidence>
<dbReference type="GO" id="GO:0019082">
    <property type="term" value="P:viral protein processing"/>
    <property type="evidence" value="ECO:0007669"/>
    <property type="project" value="UniProtKB-UniRule"/>
</dbReference>
<dbReference type="GO" id="GO:0052031">
    <property type="term" value="P:symbiont-mediated perturbation of host defense response"/>
    <property type="evidence" value="ECO:0007669"/>
    <property type="project" value="UniProtKB-UniRule"/>
</dbReference>
<evidence type="ECO:0000259" key="35">
    <source>
        <dbReference type="Pfam" id="PF00517"/>
    </source>
</evidence>
<evidence type="ECO:0000256" key="23">
    <source>
        <dbReference type="ARBA" id="ARBA00023046"/>
    </source>
</evidence>
<keyword evidence="26 32" id="KW-0564">Palmitate</keyword>
<evidence type="ECO:0000256" key="3">
    <source>
        <dbReference type="ARBA" id="ARBA00004505"/>
    </source>
</evidence>
<feature type="topological domain" description="Cytoplasmic" evidence="32">
    <location>
        <begin position="724"/>
        <end position="882"/>
    </location>
</feature>
<comment type="domain">
    <text evidence="32">The membrane proximal external region (MPER) present in gp41 is a tryptophan-rich region recognized by the antibodies 2F5, Z13, and 4E10. MPER seems to play a role in fusion.</text>
</comment>
<dbReference type="InterPro" id="IPR036377">
    <property type="entry name" value="Gp120_core_sf"/>
</dbReference>
<feature type="chain" id="PRO_5023381937" description="Transmembrane protein gp41" evidence="32">
    <location>
        <begin position="530"/>
        <end position="882"/>
    </location>
</feature>
<feature type="coiled-coil region" evidence="32">
    <location>
        <begin position="651"/>
        <end position="685"/>
    </location>
</feature>
<feature type="domain" description="Retroviral envelope protein GP41-like" evidence="35">
    <location>
        <begin position="548"/>
        <end position="739"/>
    </location>
</feature>
<feature type="short sequence motif" description="Di-leucine internalization motif" evidence="32">
    <location>
        <begin position="881"/>
        <end position="882"/>
    </location>
</feature>
<evidence type="ECO:0000256" key="1">
    <source>
        <dbReference type="ARBA" id="ARBA00004402"/>
    </source>
</evidence>
<evidence type="ECO:0000256" key="5">
    <source>
        <dbReference type="ARBA" id="ARBA00004578"/>
    </source>
</evidence>
<keyword evidence="14 32" id="KW-0812">Transmembrane</keyword>
<evidence type="ECO:0000256" key="18">
    <source>
        <dbReference type="ARBA" id="ARBA00022844"/>
    </source>
</evidence>
<dbReference type="GO" id="GO:0075512">
    <property type="term" value="P:clathrin-dependent endocytosis of virus by host cell"/>
    <property type="evidence" value="ECO:0007669"/>
    <property type="project" value="UniProtKB-UniRule"/>
</dbReference>
<keyword evidence="31 32" id="KW-1160">Virus entry into host cell</keyword>
<dbReference type="Gene3D" id="2.170.40.20">
    <property type="entry name" value="Human immunodeficiency virus 1, Gp160, envelope glycoprotein"/>
    <property type="match status" value="2"/>
</dbReference>
<evidence type="ECO:0000256" key="10">
    <source>
        <dbReference type="ARBA" id="ARBA00022570"/>
    </source>
</evidence>
<dbReference type="SUPFAM" id="SSF58069">
    <property type="entry name" value="Virus ectodomain"/>
    <property type="match status" value="1"/>
</dbReference>
<feature type="chain" id="PRO_5023381938" description="Envelope glycoprotein gp160" evidence="32">
    <location>
        <begin position="32"/>
        <end position="882"/>
    </location>
</feature>
<keyword evidence="17 32" id="KW-1161">Viral attachment to host cell</keyword>
<dbReference type="GO" id="GO:1903911">
    <property type="term" value="P:positive regulation of receptor clustering"/>
    <property type="evidence" value="ECO:0007669"/>
    <property type="project" value="UniProtKB-UniRule"/>
</dbReference>
<evidence type="ECO:0000256" key="14">
    <source>
        <dbReference type="ARBA" id="ARBA00022692"/>
    </source>
</evidence>
<protein>
    <recommendedName>
        <fullName evidence="32">Envelope glycoprotein gp160</fullName>
    </recommendedName>
    <alternativeName>
        <fullName evidence="32">Env polyprotein</fullName>
    </alternativeName>
    <component>
        <recommendedName>
            <fullName evidence="32">Surface protein gp120</fullName>
            <shortName evidence="32">SU</shortName>
        </recommendedName>
        <alternativeName>
            <fullName evidence="32">Glycoprotein 120</fullName>
            <shortName evidence="32">gp120</shortName>
        </alternativeName>
    </component>
    <component>
        <recommendedName>
            <fullName evidence="32">Transmembrane protein gp41</fullName>
            <shortName evidence="32">TM</shortName>
        </recommendedName>
        <alternativeName>
            <fullName evidence="32">Glycoprotein 41</fullName>
            <shortName evidence="32">gp41</shortName>
        </alternativeName>
    </component>
</protein>
<keyword evidence="18 32" id="KW-0946">Virion</keyword>
<feature type="domain" description="Human immunodeficiency virus 1 envelope glycoprotein Gp120" evidence="34">
    <location>
        <begin position="33"/>
        <end position="529"/>
    </location>
</feature>
<dbReference type="GO" id="GO:0055036">
    <property type="term" value="C:virion membrane"/>
    <property type="evidence" value="ECO:0007669"/>
    <property type="project" value="UniProtKB-SubCell"/>
</dbReference>
<evidence type="ECO:0000256" key="26">
    <source>
        <dbReference type="ARBA" id="ARBA00023139"/>
    </source>
</evidence>
<dbReference type="FunFam" id="2.170.40.20:FF:000003">
    <property type="entry name" value="Envelope glycoprotein gp160"/>
    <property type="match status" value="1"/>
</dbReference>
<dbReference type="GO" id="GO:0044175">
    <property type="term" value="C:host cell endosome membrane"/>
    <property type="evidence" value="ECO:0007669"/>
    <property type="project" value="UniProtKB-SubCell"/>
</dbReference>
<keyword evidence="23 32" id="KW-1039">Host endosome</keyword>
<comment type="miscellaneous">
    <text evidence="32">HIV-1 lineages are divided in three main groups, M (for Major), O (for Outlier), and N (for New, or Non-M, Non-O). The vast majority of strains found worldwide belong to the group M. Group O seems to be endemic to and largely confined to Cameroon and neighboring countries in West Central Africa, where these viruses represent a small minority of HIV-1 strains. The group N is represented by a limited number of isolates from Cameroonian persons. The group M is further subdivided in 9 clades or subtypes (A to D, F to H, J and K).</text>
</comment>
<comment type="function">
    <text evidence="32">Envelope glycoprotein gp160: Oligomerizes in the host endoplasmic reticulum into predominantly trimers. In a second time, gp160 transits in the host Golgi, where glycosylation is completed. The precursor is then proteolytically cleaved in the trans-Golgi and thereby activated by cellular furin or furin-like proteases to produce gp120 and gp41.</text>
</comment>
<dbReference type="GO" id="GO:0016020">
    <property type="term" value="C:membrane"/>
    <property type="evidence" value="ECO:0007669"/>
    <property type="project" value="UniProtKB-UniRule"/>
</dbReference>
<comment type="similarity">
    <text evidence="32">Belongs to the HIV-1 env protein family.</text>
</comment>
<comment type="caution">
    <text evidence="32 33">Lacks conserved residue(s) required for the propagation of feature annotation.</text>
</comment>
<keyword evidence="13 32" id="KW-0165">Cleavage on pair of basic residues</keyword>
<evidence type="ECO:0000256" key="29">
    <source>
        <dbReference type="ARBA" id="ARBA00023280"/>
    </source>
</evidence>
<dbReference type="SUPFAM" id="SSF56502">
    <property type="entry name" value="gp120 core"/>
    <property type="match status" value="2"/>
</dbReference>
<dbReference type="FunFam" id="2.170.40.20:FF:000004">
    <property type="entry name" value="Envelope glycoprotein gp160"/>
    <property type="match status" value="1"/>
</dbReference>
<evidence type="ECO:0000256" key="21">
    <source>
        <dbReference type="ARBA" id="ARBA00022890"/>
    </source>
</evidence>
<evidence type="ECO:0000256" key="6">
    <source>
        <dbReference type="ARBA" id="ARBA00004650"/>
    </source>
</evidence>
<feature type="disulfide bond" evidence="32">
    <location>
        <begin position="53"/>
        <end position="73"/>
    </location>
</feature>
<feature type="disulfide bond" evidence="32">
    <location>
        <begin position="249"/>
        <end position="260"/>
    </location>
</feature>
<evidence type="ECO:0000256" key="32">
    <source>
        <dbReference type="HAMAP-Rule" id="MF_04083"/>
    </source>
</evidence>
<keyword evidence="8 32" id="KW-1170">Fusion of virus membrane with host endosomal membrane</keyword>
<keyword evidence="30 32" id="KW-0449">Lipoprotein</keyword>
<organismHost>
    <name type="scientific">Homo sapiens</name>
    <name type="common">Human</name>
    <dbReference type="NCBI Taxonomy" id="9606"/>
</organismHost>
<feature type="region of interest" description="MPER; binding to GalCer" evidence="32">
    <location>
        <begin position="680"/>
        <end position="701"/>
    </location>
</feature>
<evidence type="ECO:0000256" key="30">
    <source>
        <dbReference type="ARBA" id="ARBA00023288"/>
    </source>
</evidence>
<feature type="lipid moiety-binding region" description="S-palmitoyl cysteine; by host" evidence="32">
    <location>
        <position position="783"/>
    </location>
</feature>
<keyword evidence="25 32" id="KW-0472">Membrane</keyword>
<dbReference type="GO" id="GO:0039654">
    <property type="term" value="P:fusion of virus membrane with host endosome membrane"/>
    <property type="evidence" value="ECO:0007669"/>
    <property type="project" value="UniProtKB-UniRule"/>
</dbReference>
<keyword evidence="24 32" id="KW-0175">Coiled coil</keyword>
<comment type="subcellular location">
    <molecule>Transmembrane protein gp41</molecule>
    <subcellularLocation>
        <location evidence="32">Virion membrane</location>
        <topology evidence="32">Single-pass type I membrane protein</topology>
    </subcellularLocation>
    <subcellularLocation>
        <location evidence="32">Host cell membrane</location>
        <topology evidence="32">Single-pass type I membrane protein</topology>
    </subcellularLocation>
    <subcellularLocation>
        <location evidence="32">Host endosome membrane</location>
        <topology evidence="32">Single-pass type I membrane protein</topology>
    </subcellularLocation>
    <text evidence="32">It is probably concentrated at the site of budding and incorporated into the virions possibly by contacts between the cytoplasmic tail of Env and the N-terminus of Gag.</text>
</comment>
<dbReference type="GO" id="GO:0020002">
    <property type="term" value="C:host cell plasma membrane"/>
    <property type="evidence" value="ECO:0007669"/>
    <property type="project" value="UniProtKB-SubCell"/>
</dbReference>
<comment type="PTM">
    <text evidence="32">Palmitoylation of the transmembrane protein and of Env polyprotein (prior to its proteolytic cleavage) is essential for their association with host cell membrane lipid rafts. Palmitoylation is therefore required for envelope trafficking to classical lipid rafts, but not for viral replication.</text>
</comment>
<evidence type="ECO:0000256" key="33">
    <source>
        <dbReference type="RuleBase" id="RU363095"/>
    </source>
</evidence>
<evidence type="ECO:0000256" key="22">
    <source>
        <dbReference type="ARBA" id="ARBA00022989"/>
    </source>
</evidence>
<evidence type="ECO:0000256" key="27">
    <source>
        <dbReference type="ARBA" id="ARBA00023157"/>
    </source>
</evidence>
<comment type="PTM">
    <text evidence="32">Specific enzymatic cleavages in vivo yield mature proteins. Envelope glycoproteins are synthesized as a inactive precursor that is heavily N-glycosylated and processed likely by host cell furin in the Golgi to yield the mature SU and TM proteins. The cleavage site between SU and TM requires the minimal sequence [KR]-X-[KR]-R. About 2 of the 9 disulfide bonds of gp41 are reduced by P4HB/PDI, following binding to CD4 receptor.</text>
</comment>
<evidence type="ECO:0000256" key="24">
    <source>
        <dbReference type="ARBA" id="ARBA00023054"/>
    </source>
</evidence>
<dbReference type="GO" id="GO:0005198">
    <property type="term" value="F:structural molecule activity"/>
    <property type="evidence" value="ECO:0007669"/>
    <property type="project" value="UniProtKB-UniRule"/>
</dbReference>
<evidence type="ECO:0000256" key="17">
    <source>
        <dbReference type="ARBA" id="ARBA00022804"/>
    </source>
</evidence>
<gene>
    <name evidence="32 36" type="primary">env</name>
</gene>
<keyword evidence="22 32" id="KW-1133">Transmembrane helix</keyword>
<dbReference type="EMBL" id="EU885765">
    <property type="protein sequence ID" value="ACJ68900.1"/>
    <property type="molecule type" value="Genomic_RNA"/>
</dbReference>
<evidence type="ECO:0000259" key="34">
    <source>
        <dbReference type="Pfam" id="PF00516"/>
    </source>
</evidence>
<comment type="domain">
    <text evidence="32">The CD4-binding region is targeted by the antibody b12.</text>
</comment>
<dbReference type="GO" id="GO:0019031">
    <property type="term" value="C:viral envelope"/>
    <property type="evidence" value="ECO:0007669"/>
    <property type="project" value="UniProtKB-KW"/>
</dbReference>
<keyword evidence="7 32" id="KW-1168">Fusion of virus membrane with host membrane</keyword>
<feature type="transmembrane region" description="Helical" evidence="33">
    <location>
        <begin position="530"/>
        <end position="553"/>
    </location>
</feature>
<dbReference type="CDD" id="cd09909">
    <property type="entry name" value="HIV-1-like_HR1-HR2"/>
    <property type="match status" value="1"/>
</dbReference>
<keyword evidence="15 32" id="KW-0053">Apoptosis</keyword>
<keyword evidence="19 32" id="KW-1043">Host membrane</keyword>
<organism evidence="36">
    <name type="scientific">Human immunodeficiency virus type 1</name>
    <name type="common">HIV-1</name>
    <dbReference type="NCBI Taxonomy" id="11676"/>
    <lineage>
        <taxon>Viruses</taxon>
        <taxon>Riboviria</taxon>
        <taxon>Pararnavirae</taxon>
        <taxon>Artverviricota</taxon>
        <taxon>Revtraviricetes</taxon>
        <taxon>Ortervirales</taxon>
        <taxon>Retroviridae</taxon>
        <taxon>Orthoretrovirinae</taxon>
        <taxon>Lentivirus</taxon>
        <taxon>Lentivirus humimdef1</taxon>
    </lineage>
</organism>
<feature type="region of interest" description="Fusion peptide" evidence="32">
    <location>
        <begin position="530"/>
        <end position="550"/>
    </location>
</feature>
<dbReference type="InterPro" id="IPR037527">
    <property type="entry name" value="Gp160"/>
</dbReference>
<comment type="domain">
    <text evidence="32">The YXXL motif is involved in determining the exact site of viral release at the surface of infected mononuclear cells and promotes endocytosis. YXXL and di-leucine endocytosis motifs interact directly or indirectly with the clathrin adapter complexes, opperate independently, and their activities are not additive.</text>
</comment>
<keyword evidence="10 32" id="KW-1165">Clathrin-mediated endocytosis of virus by host</keyword>
<evidence type="ECO:0000256" key="31">
    <source>
        <dbReference type="ARBA" id="ARBA00023296"/>
    </source>
</evidence>
<keyword evidence="12 32" id="KW-1162">Viral penetration into host cytoplasm</keyword>
<evidence type="ECO:0000256" key="19">
    <source>
        <dbReference type="ARBA" id="ARBA00022870"/>
    </source>
</evidence>
<feature type="disulfide bond" evidence="32">
    <location>
        <begin position="239"/>
        <end position="268"/>
    </location>
</feature>
<keyword evidence="11 32" id="KW-0945">Host-virus interaction</keyword>
<evidence type="ECO:0000256" key="15">
    <source>
        <dbReference type="ARBA" id="ARBA00022703"/>
    </source>
</evidence>
<evidence type="ECO:0000256" key="9">
    <source>
        <dbReference type="ARBA" id="ARBA00022511"/>
    </source>
</evidence>